<dbReference type="SUPFAM" id="SSF50814">
    <property type="entry name" value="Lipocalins"/>
    <property type="match status" value="1"/>
</dbReference>
<sequence length="1205" mass="138202">MTCVLLLTLFIIPATAHQFKFGSCKDPKPINDFDYERFSGTWYVHTKLSTSSECLAVKFEWEPENQKYSVQESRLPLVSSASPLDVYVTNVGNLRPVSDGSSAMTLVWEGMLGSLLPYTFTVVETDYDTYALDVECQSLAGFSKRVSASILTRSQTPPVEEKMNQFLATVASQPDITKTRLSAIQQIGCAPADSATYNVRLDNNGISLMSLSGNEEVKKITTLAEAEDYAKKVEAEEGIVEENAGKRYNKMETGLNINRQQHLHSCEPSPSFLSSVEQRALTLIREREWEKILQSEHEWETISNEDEWEEIPSEYEWEKILQSEHEWEEISNEKEWEKILRNEHEWETISSEDEWEKILRNEHEWETISSEDEWEEISSEDEWEKILQSEHEWETISSEDEWKKILRNEHEWEEISSEYEWETISSEHEWEKISNEDEWEEIVNEHVGDEAFLREHEEEVPLEHKGAEGFLGEHKGAEGFLGEHTQALEGPRELKQSLDVPLEYKKAPTPQPLPLPPHNNIHLPNKWSSSLVDGGLASRRRRRRRRDQQQGYQQQQYPQEEERESREIESREIESREIESRERESRERESREIESREIESKERESRERESREIESRERESRESESREIESREIESREIESRERESKETVNVSPEEPNLTFLGRSYPLRSFTSIHVNHSLYLSNTSNTQVTARPSQVIAPKLSSNKSHSIRLSHVTTRTSQVTTRTSQVTARPSQVISPKLSSNGSHSTRLSHVTTRPSQVTARPSQVIAPKLSSNKSHSTRPSQVTTPTLSSNASHSTRPSQDTTRPSQVTTRLSQVTPPTLSSNTSGGDIVLLRHPSALSQRCYTYDKLTAVNTCCHTLDYRANRSTLILQCFVALSTLPSTKVKEDVDKTATETENAEDVPKIATENGEQDVPKTATENGNDVPKITTENGDNVAKTATENGDNVAKTAKVNTSYNNVDGVYWVMVGDSHIRNVFDSLLFRLPPGPTIYRLPSFPEGQWKNIRELFATRRNTIHGKSLEVRHQDLPVRLLYHWDPLLTRLPSLLQSWISGDESTPSLVVTGGALHWIKNTTRIYNTQGIKATTHLYHEYLASIVPLLQTLSTRTSIVFKLTDHIEGKNSIHHRDNLEVYHETVRRVLRGTQVNLWDSAIPLSEAYVKECQREPRHSPGRWWACKDKMHVGYVVIQEYVEMLLNFVCTPVLATR</sequence>
<feature type="region of interest" description="Disordered" evidence="1">
    <location>
        <begin position="701"/>
        <end position="829"/>
    </location>
</feature>
<feature type="compositionally biased region" description="Polar residues" evidence="1">
    <location>
        <begin position="772"/>
        <end position="828"/>
    </location>
</feature>
<dbReference type="GO" id="GO:0006629">
    <property type="term" value="P:lipid metabolic process"/>
    <property type="evidence" value="ECO:0007669"/>
    <property type="project" value="TreeGrafter"/>
</dbReference>
<feature type="compositionally biased region" description="Basic and acidic residues" evidence="1">
    <location>
        <begin position="490"/>
        <end position="506"/>
    </location>
</feature>
<feature type="region of interest" description="Disordered" evidence="1">
    <location>
        <begin position="474"/>
        <end position="659"/>
    </location>
</feature>
<organism evidence="3 4">
    <name type="scientific">Petrolisthes manimaculis</name>
    <dbReference type="NCBI Taxonomy" id="1843537"/>
    <lineage>
        <taxon>Eukaryota</taxon>
        <taxon>Metazoa</taxon>
        <taxon>Ecdysozoa</taxon>
        <taxon>Arthropoda</taxon>
        <taxon>Crustacea</taxon>
        <taxon>Multicrustacea</taxon>
        <taxon>Malacostraca</taxon>
        <taxon>Eumalacostraca</taxon>
        <taxon>Eucarida</taxon>
        <taxon>Decapoda</taxon>
        <taxon>Pleocyemata</taxon>
        <taxon>Anomura</taxon>
        <taxon>Galatheoidea</taxon>
        <taxon>Porcellanidae</taxon>
        <taxon>Petrolisthes</taxon>
    </lineage>
</organism>
<name>A0AAE1Q0C9_9EUCA</name>
<dbReference type="PANTHER" id="PTHR10612">
    <property type="entry name" value="APOLIPOPROTEIN D"/>
    <property type="match status" value="1"/>
</dbReference>
<keyword evidence="2" id="KW-0732">Signal</keyword>
<dbReference type="InterPro" id="IPR012674">
    <property type="entry name" value="Calycin"/>
</dbReference>
<feature type="signal peptide" evidence="2">
    <location>
        <begin position="1"/>
        <end position="16"/>
    </location>
</feature>
<feature type="compositionally biased region" description="Basic and acidic residues" evidence="1">
    <location>
        <begin position="563"/>
        <end position="647"/>
    </location>
</feature>
<feature type="compositionally biased region" description="Low complexity" evidence="1">
    <location>
        <begin position="549"/>
        <end position="558"/>
    </location>
</feature>
<dbReference type="Gene3D" id="2.40.128.20">
    <property type="match status" value="1"/>
</dbReference>
<protein>
    <submittedName>
        <fullName evidence="3">Uncharacterized protein</fullName>
    </submittedName>
</protein>
<comment type="caution">
    <text evidence="3">The sequence shown here is derived from an EMBL/GenBank/DDBJ whole genome shotgun (WGS) entry which is preliminary data.</text>
</comment>
<reference evidence="3" key="1">
    <citation type="submission" date="2023-11" db="EMBL/GenBank/DDBJ databases">
        <title>Genome assemblies of two species of porcelain crab, Petrolisthes cinctipes and Petrolisthes manimaculis (Anomura: Porcellanidae).</title>
        <authorList>
            <person name="Angst P."/>
        </authorList>
    </citation>
    <scope>NUCLEOTIDE SEQUENCE</scope>
    <source>
        <strain evidence="3">PB745_02</strain>
        <tissue evidence="3">Gill</tissue>
    </source>
</reference>
<feature type="region of interest" description="Disordered" evidence="1">
    <location>
        <begin position="906"/>
        <end position="931"/>
    </location>
</feature>
<dbReference type="EMBL" id="JAWZYT010000955">
    <property type="protein sequence ID" value="KAK4317069.1"/>
    <property type="molecule type" value="Genomic_DNA"/>
</dbReference>
<dbReference type="GO" id="GO:0005737">
    <property type="term" value="C:cytoplasm"/>
    <property type="evidence" value="ECO:0007669"/>
    <property type="project" value="TreeGrafter"/>
</dbReference>
<gene>
    <name evidence="3" type="ORF">Pmani_011819</name>
</gene>
<feature type="compositionally biased region" description="Low complexity" evidence="1">
    <location>
        <begin position="715"/>
        <end position="729"/>
    </location>
</feature>
<feature type="chain" id="PRO_5042029906" evidence="2">
    <location>
        <begin position="17"/>
        <end position="1205"/>
    </location>
</feature>
<proteinExistence type="predicted"/>
<evidence type="ECO:0000313" key="4">
    <source>
        <dbReference type="Proteomes" id="UP001292094"/>
    </source>
</evidence>
<dbReference type="Proteomes" id="UP001292094">
    <property type="component" value="Unassembled WGS sequence"/>
</dbReference>
<feature type="compositionally biased region" description="Polar residues" evidence="1">
    <location>
        <begin position="730"/>
        <end position="764"/>
    </location>
</feature>
<dbReference type="PANTHER" id="PTHR10612:SF34">
    <property type="entry name" value="APOLIPOPROTEIN D"/>
    <property type="match status" value="1"/>
</dbReference>
<evidence type="ECO:0000256" key="2">
    <source>
        <dbReference type="SAM" id="SignalP"/>
    </source>
</evidence>
<evidence type="ECO:0000313" key="3">
    <source>
        <dbReference type="EMBL" id="KAK4317069.1"/>
    </source>
</evidence>
<accession>A0AAE1Q0C9</accession>
<dbReference type="GO" id="GO:0000302">
    <property type="term" value="P:response to reactive oxygen species"/>
    <property type="evidence" value="ECO:0007669"/>
    <property type="project" value="TreeGrafter"/>
</dbReference>
<dbReference type="AlphaFoldDB" id="A0AAE1Q0C9"/>
<keyword evidence="4" id="KW-1185">Reference proteome</keyword>
<evidence type="ECO:0000256" key="1">
    <source>
        <dbReference type="SAM" id="MobiDB-lite"/>
    </source>
</evidence>